<comment type="cofactor">
    <cofactor evidence="1 6">
        <name>Zn(2+)</name>
        <dbReference type="ChEBI" id="CHEBI:29105"/>
    </cofactor>
</comment>
<protein>
    <recommendedName>
        <fullName evidence="2 6">Carbonic anhydrase</fullName>
        <ecNumber evidence="2 6">4.2.1.1</ecNumber>
    </recommendedName>
</protein>
<evidence type="ECO:0000313" key="9">
    <source>
        <dbReference type="Proteomes" id="UP000631114"/>
    </source>
</evidence>
<reference evidence="8 9" key="1">
    <citation type="submission" date="2020-10" db="EMBL/GenBank/DDBJ databases">
        <title>The Coptis chinensis genome and diversification of protoberbering-type alkaloids.</title>
        <authorList>
            <person name="Wang B."/>
            <person name="Shu S."/>
            <person name="Song C."/>
            <person name="Liu Y."/>
        </authorList>
    </citation>
    <scope>NUCLEOTIDE SEQUENCE [LARGE SCALE GENOMIC DNA]</scope>
    <source>
        <strain evidence="8">HL-2020</strain>
        <tissue evidence="8">Leaf</tissue>
    </source>
</reference>
<dbReference type="AlphaFoldDB" id="A0A835HGP1"/>
<dbReference type="SUPFAM" id="SSF51069">
    <property type="entry name" value="Carbonic anhydrase"/>
    <property type="match status" value="1"/>
</dbReference>
<comment type="similarity">
    <text evidence="6">Belongs to the alpha-carbonic anhydrase family.</text>
</comment>
<comment type="caution">
    <text evidence="8">The sequence shown here is derived from an EMBL/GenBank/DDBJ whole genome shotgun (WGS) entry which is preliminary data.</text>
</comment>
<dbReference type="InterPro" id="IPR018338">
    <property type="entry name" value="Carbonic_anhydrase_a-class_CS"/>
</dbReference>
<sequence>MAPPNSILVIGVALLLTAALTEQTFVNFSYVGVKGPEKWGSLSPYYSTCSKGKSQSPINIVKKDVVYDSKLQPFLRNYTATNVTLINNGFNIGISCGSAVGYANIDGMKYTLKQMHWHSPSEHTINGERFAAELHLVHIASDGSISVVAILFKIGNPDPLLNQMKESLNQLTKETCSGDQEAHVAVSRMKLKRLNKKTRKYFRYVGSLTIPPCYENVTWTVLGKVRDISDEQLKALKAPLDATFKNNSRPVQPLNGRRVQFYNELHSN</sequence>
<comment type="function">
    <text evidence="6">Reversible hydration of carbon dioxide.</text>
</comment>
<dbReference type="PROSITE" id="PS00162">
    <property type="entry name" value="ALPHA_CA_1"/>
    <property type="match status" value="1"/>
</dbReference>
<dbReference type="PROSITE" id="PS51144">
    <property type="entry name" value="ALPHA_CA_2"/>
    <property type="match status" value="1"/>
</dbReference>
<evidence type="ECO:0000256" key="6">
    <source>
        <dbReference type="RuleBase" id="RU367011"/>
    </source>
</evidence>
<keyword evidence="6" id="KW-0732">Signal</keyword>
<keyword evidence="3 6" id="KW-0479">Metal-binding</keyword>
<gene>
    <name evidence="8" type="ORF">IFM89_031399</name>
</gene>
<dbReference type="EC" id="4.2.1.1" evidence="2 6"/>
<dbReference type="EMBL" id="JADFTS010000007">
    <property type="protein sequence ID" value="KAF9598731.1"/>
    <property type="molecule type" value="Genomic_DNA"/>
</dbReference>
<dbReference type="Gene3D" id="3.10.200.10">
    <property type="entry name" value="Alpha carbonic anhydrase"/>
    <property type="match status" value="1"/>
</dbReference>
<dbReference type="CDD" id="cd03124">
    <property type="entry name" value="alpha_CA_prokaryotic_like"/>
    <property type="match status" value="1"/>
</dbReference>
<dbReference type="InterPro" id="IPR001148">
    <property type="entry name" value="CA_dom"/>
</dbReference>
<comment type="catalytic activity">
    <reaction evidence="6">
        <text>hydrogencarbonate + H(+) = CO2 + H2O</text>
        <dbReference type="Rhea" id="RHEA:10748"/>
        <dbReference type="ChEBI" id="CHEBI:15377"/>
        <dbReference type="ChEBI" id="CHEBI:15378"/>
        <dbReference type="ChEBI" id="CHEBI:16526"/>
        <dbReference type="ChEBI" id="CHEBI:17544"/>
        <dbReference type="EC" id="4.2.1.1"/>
    </reaction>
</comment>
<dbReference type="Proteomes" id="UP000631114">
    <property type="component" value="Unassembled WGS sequence"/>
</dbReference>
<dbReference type="GO" id="GO:0008270">
    <property type="term" value="F:zinc ion binding"/>
    <property type="evidence" value="ECO:0007669"/>
    <property type="project" value="UniProtKB-UniRule"/>
</dbReference>
<dbReference type="GO" id="GO:0004089">
    <property type="term" value="F:carbonate dehydratase activity"/>
    <property type="evidence" value="ECO:0007669"/>
    <property type="project" value="UniProtKB-UniRule"/>
</dbReference>
<organism evidence="8 9">
    <name type="scientific">Coptis chinensis</name>
    <dbReference type="NCBI Taxonomy" id="261450"/>
    <lineage>
        <taxon>Eukaryota</taxon>
        <taxon>Viridiplantae</taxon>
        <taxon>Streptophyta</taxon>
        <taxon>Embryophyta</taxon>
        <taxon>Tracheophyta</taxon>
        <taxon>Spermatophyta</taxon>
        <taxon>Magnoliopsida</taxon>
        <taxon>Ranunculales</taxon>
        <taxon>Ranunculaceae</taxon>
        <taxon>Coptidoideae</taxon>
        <taxon>Coptis</taxon>
    </lineage>
</organism>
<evidence type="ECO:0000256" key="5">
    <source>
        <dbReference type="ARBA" id="ARBA00023239"/>
    </source>
</evidence>
<feature type="domain" description="Alpha-carbonic anhydrase" evidence="7">
    <location>
        <begin position="26"/>
        <end position="263"/>
    </location>
</feature>
<keyword evidence="5 6" id="KW-0456">Lyase</keyword>
<dbReference type="InterPro" id="IPR036398">
    <property type="entry name" value="CA_dom_sf"/>
</dbReference>
<evidence type="ECO:0000256" key="1">
    <source>
        <dbReference type="ARBA" id="ARBA00001947"/>
    </source>
</evidence>
<dbReference type="SMART" id="SM01057">
    <property type="entry name" value="Carb_anhydrase"/>
    <property type="match status" value="1"/>
</dbReference>
<evidence type="ECO:0000256" key="4">
    <source>
        <dbReference type="ARBA" id="ARBA00022833"/>
    </source>
</evidence>
<dbReference type="InterPro" id="IPR023561">
    <property type="entry name" value="Carbonic_anhydrase_a-class"/>
</dbReference>
<dbReference type="PANTHER" id="PTHR18952:SF236">
    <property type="entry name" value="ALPHA CARBONIC ANHYDRASE 1, CHLOROPLASTIC"/>
    <property type="match status" value="1"/>
</dbReference>
<proteinExistence type="inferred from homology"/>
<name>A0A835HGP1_9MAGN</name>
<feature type="signal peptide" evidence="6">
    <location>
        <begin position="1"/>
        <end position="23"/>
    </location>
</feature>
<dbReference type="PANTHER" id="PTHR18952">
    <property type="entry name" value="CARBONIC ANHYDRASE"/>
    <property type="match status" value="1"/>
</dbReference>
<keyword evidence="9" id="KW-1185">Reference proteome</keyword>
<evidence type="ECO:0000256" key="2">
    <source>
        <dbReference type="ARBA" id="ARBA00012925"/>
    </source>
</evidence>
<evidence type="ECO:0000259" key="7">
    <source>
        <dbReference type="PROSITE" id="PS51144"/>
    </source>
</evidence>
<keyword evidence="4 6" id="KW-0862">Zinc</keyword>
<dbReference type="InterPro" id="IPR041891">
    <property type="entry name" value="Alpha_CA_prokaryot-like"/>
</dbReference>
<dbReference type="GO" id="GO:0006730">
    <property type="term" value="P:one-carbon metabolic process"/>
    <property type="evidence" value="ECO:0007669"/>
    <property type="project" value="TreeGrafter"/>
</dbReference>
<dbReference type="Pfam" id="PF00194">
    <property type="entry name" value="Carb_anhydrase"/>
    <property type="match status" value="1"/>
</dbReference>
<dbReference type="OrthoDB" id="429145at2759"/>
<evidence type="ECO:0000256" key="3">
    <source>
        <dbReference type="ARBA" id="ARBA00022723"/>
    </source>
</evidence>
<accession>A0A835HGP1</accession>
<feature type="chain" id="PRO_5033091387" description="Carbonic anhydrase" evidence="6">
    <location>
        <begin position="24"/>
        <end position="268"/>
    </location>
</feature>
<evidence type="ECO:0000313" key="8">
    <source>
        <dbReference type="EMBL" id="KAF9598731.1"/>
    </source>
</evidence>